<protein>
    <submittedName>
        <fullName evidence="2">Membrane protein</fullName>
    </submittedName>
</protein>
<keyword evidence="1" id="KW-0812">Transmembrane</keyword>
<feature type="transmembrane region" description="Helical" evidence="1">
    <location>
        <begin position="108"/>
        <end position="128"/>
    </location>
</feature>
<dbReference type="RefSeq" id="WP_224035438.1">
    <property type="nucleotide sequence ID" value="NZ_AP024849.1"/>
</dbReference>
<evidence type="ECO:0000313" key="3">
    <source>
        <dbReference type="Proteomes" id="UP000824633"/>
    </source>
</evidence>
<keyword evidence="3" id="KW-1185">Reference proteome</keyword>
<evidence type="ECO:0000313" key="2">
    <source>
        <dbReference type="EMBL" id="BCZ49239.1"/>
    </source>
</evidence>
<name>A0ABN6J4L7_9CLOT</name>
<keyword evidence="1" id="KW-0472">Membrane</keyword>
<evidence type="ECO:0000256" key="1">
    <source>
        <dbReference type="SAM" id="Phobius"/>
    </source>
</evidence>
<keyword evidence="1" id="KW-1133">Transmembrane helix</keyword>
<dbReference type="EMBL" id="AP024849">
    <property type="protein sequence ID" value="BCZ49239.1"/>
    <property type="molecule type" value="Genomic_DNA"/>
</dbReference>
<feature type="transmembrane region" description="Helical" evidence="1">
    <location>
        <begin position="199"/>
        <end position="222"/>
    </location>
</feature>
<dbReference type="NCBIfam" id="TIGR01906">
    <property type="entry name" value="integ_TIGR01906"/>
    <property type="match status" value="1"/>
</dbReference>
<feature type="transmembrane region" description="Helical" evidence="1">
    <location>
        <begin position="27"/>
        <end position="48"/>
    </location>
</feature>
<sequence length="234" mass="26960">MGKNFYEAVADSRLNKTNVFLRIFRDIFYAISIIAIAVLGVLNTTIVYKYAINKYELNNYTGLSTEVLMDNYKRIVHYVGNPFSKELILNSLTMSNLGKIHFIEVKQIFSVLYIISIIFISIMVCKIITGRNKGLGKKLIESFNNSVNIIALVFIFVSIMAVIDFSKTFYFFHKLFFRNDYWIFDPVTDPIINALPEELFMLELILVIGLLIIFTVVIKVLYLKNTLIISKKSS</sequence>
<gene>
    <name evidence="2" type="ORF">psyc5s11_53060</name>
</gene>
<feature type="transmembrane region" description="Helical" evidence="1">
    <location>
        <begin position="149"/>
        <end position="172"/>
    </location>
</feature>
<dbReference type="Pfam" id="PF07314">
    <property type="entry name" value="Lit"/>
    <property type="match status" value="1"/>
</dbReference>
<dbReference type="InterPro" id="IPR010178">
    <property type="entry name" value="Lit"/>
</dbReference>
<proteinExistence type="predicted"/>
<dbReference type="Proteomes" id="UP000824633">
    <property type="component" value="Chromosome"/>
</dbReference>
<organism evidence="2 3">
    <name type="scientific">Clostridium gelidum</name>
    <dbReference type="NCBI Taxonomy" id="704125"/>
    <lineage>
        <taxon>Bacteria</taxon>
        <taxon>Bacillati</taxon>
        <taxon>Bacillota</taxon>
        <taxon>Clostridia</taxon>
        <taxon>Eubacteriales</taxon>
        <taxon>Clostridiaceae</taxon>
        <taxon>Clostridium</taxon>
    </lineage>
</organism>
<accession>A0ABN6J4L7</accession>
<reference evidence="3" key="1">
    <citation type="submission" date="2021-07" db="EMBL/GenBank/DDBJ databases">
        <title>Complete genome sequencing of a Clostridium isolate.</title>
        <authorList>
            <person name="Ueki A."/>
            <person name="Tonouchi A."/>
        </authorList>
    </citation>
    <scope>NUCLEOTIDE SEQUENCE [LARGE SCALE GENOMIC DNA]</scope>
    <source>
        <strain evidence="3">C5S11</strain>
    </source>
</reference>